<dbReference type="Proteomes" id="UP000612899">
    <property type="component" value="Unassembled WGS sequence"/>
</dbReference>
<evidence type="ECO:0000313" key="3">
    <source>
        <dbReference type="Proteomes" id="UP000612899"/>
    </source>
</evidence>
<evidence type="ECO:0008006" key="4">
    <source>
        <dbReference type="Google" id="ProtNLM"/>
    </source>
</evidence>
<evidence type="ECO:0000256" key="1">
    <source>
        <dbReference type="SAM" id="SignalP"/>
    </source>
</evidence>
<feature type="signal peptide" evidence="1">
    <location>
        <begin position="1"/>
        <end position="28"/>
    </location>
</feature>
<reference evidence="2" key="1">
    <citation type="submission" date="2021-01" db="EMBL/GenBank/DDBJ databases">
        <title>Whole genome shotgun sequence of Rhizocola hellebori NBRC 109834.</title>
        <authorList>
            <person name="Komaki H."/>
            <person name="Tamura T."/>
        </authorList>
    </citation>
    <scope>NUCLEOTIDE SEQUENCE</scope>
    <source>
        <strain evidence="2">NBRC 109834</strain>
    </source>
</reference>
<dbReference type="AlphaFoldDB" id="A0A8J3QBP6"/>
<gene>
    <name evidence="2" type="ORF">Rhe02_48540</name>
</gene>
<accession>A0A8J3QBP6</accession>
<dbReference type="RefSeq" id="WP_203910596.1">
    <property type="nucleotide sequence ID" value="NZ_BONY01000030.1"/>
</dbReference>
<dbReference type="EMBL" id="BONY01000030">
    <property type="protein sequence ID" value="GIH06787.1"/>
    <property type="molecule type" value="Genomic_DNA"/>
</dbReference>
<organism evidence="2 3">
    <name type="scientific">Rhizocola hellebori</name>
    <dbReference type="NCBI Taxonomy" id="1392758"/>
    <lineage>
        <taxon>Bacteria</taxon>
        <taxon>Bacillati</taxon>
        <taxon>Actinomycetota</taxon>
        <taxon>Actinomycetes</taxon>
        <taxon>Micromonosporales</taxon>
        <taxon>Micromonosporaceae</taxon>
        <taxon>Rhizocola</taxon>
    </lineage>
</organism>
<feature type="chain" id="PRO_5035210365" description="Secreted protein" evidence="1">
    <location>
        <begin position="29"/>
        <end position="190"/>
    </location>
</feature>
<keyword evidence="1" id="KW-0732">Signal</keyword>
<protein>
    <recommendedName>
        <fullName evidence="4">Secreted protein</fullName>
    </recommendedName>
</protein>
<keyword evidence="3" id="KW-1185">Reference proteome</keyword>
<name>A0A8J3QBP6_9ACTN</name>
<proteinExistence type="predicted"/>
<evidence type="ECO:0000313" key="2">
    <source>
        <dbReference type="EMBL" id="GIH06787.1"/>
    </source>
</evidence>
<comment type="caution">
    <text evidence="2">The sequence shown here is derived from an EMBL/GenBank/DDBJ whole genome shotgun (WGS) entry which is preliminary data.</text>
</comment>
<sequence length="190" mass="20227">MRKFVKVTVAMAVAAAAAVVLPAAPAQAAGWCGPGWLAITSYQGPASGTFTDMLTRVCIQKATTGEYFAGDVTVYNGATNQGQYNNHYGSRYVQFGTAGGKAMLGLKMGFNDTSKTLKGYFGDPTNNCYYGELMPGYQVTCATAWVLDNSPLSANQVTGYVFVGAWFWQAGMSQWEWATGGAVRDSSVLN</sequence>